<dbReference type="Proteomes" id="UP000215127">
    <property type="component" value="Chromosome 4"/>
</dbReference>
<feature type="chain" id="PRO_5012462885" evidence="2">
    <location>
        <begin position="21"/>
        <end position="378"/>
    </location>
</feature>
<proteinExistence type="predicted"/>
<sequence length="378" mass="41592">MAQALGFIFGGATFLPLAIPVERPAPATGGSTVQITVGSGPNSQAGGNVPHIALWDDDGNRIGQYHPRKTDKIAEGDSGGGPINVPNNQNGGRPADPYYVMLSNLQNDAICISAVSVANNQVSATFFGDTGYQCGQSWFLSEHRIGADFAKPKCVWLDGDHSNGINARALSFHLNDMAAASDKLAEYTSNPDTLCKSAPRFSFWGNLLPDGQIPFFDPKLEYDVVATDEEGRGSGEGGDKNPQRVIDKPGQYDKSVYLFQGEKHNTKRETRRRRNIKVRGSNQDPEHLIITDHQEDDIREVCESSSSHHFDIVSTVQKLYCDMEEKQLYQICDEEHVKDNCFDMETKSIKPKDGIGARAEFAAAVPQKNYTSQAYWKN</sequence>
<reference evidence="3 4" key="1">
    <citation type="submission" date="2016-06" db="EMBL/GenBank/DDBJ databases">
        <authorList>
            <person name="Kjaerup R.B."/>
            <person name="Dalgaard T.S."/>
            <person name="Juul-Madsen H.R."/>
        </authorList>
    </citation>
    <scope>NUCLEOTIDE SEQUENCE [LARGE SCALE GENOMIC DNA]</scope>
</reference>
<gene>
    <name evidence="3" type="ORF">ZT3D7_G5384</name>
</gene>
<keyword evidence="2" id="KW-0732">Signal</keyword>
<feature type="signal peptide" evidence="2">
    <location>
        <begin position="1"/>
        <end position="20"/>
    </location>
</feature>
<evidence type="ECO:0000313" key="3">
    <source>
        <dbReference type="EMBL" id="SMQ50231.1"/>
    </source>
</evidence>
<dbReference type="EMBL" id="LT853695">
    <property type="protein sequence ID" value="SMQ50231.1"/>
    <property type="molecule type" value="Genomic_DNA"/>
</dbReference>
<organism evidence="3 4">
    <name type="scientific">Zymoseptoria tritici (strain ST99CH_3D7)</name>
    <dbReference type="NCBI Taxonomy" id="1276538"/>
    <lineage>
        <taxon>Eukaryota</taxon>
        <taxon>Fungi</taxon>
        <taxon>Dikarya</taxon>
        <taxon>Ascomycota</taxon>
        <taxon>Pezizomycotina</taxon>
        <taxon>Dothideomycetes</taxon>
        <taxon>Dothideomycetidae</taxon>
        <taxon>Mycosphaerellales</taxon>
        <taxon>Mycosphaerellaceae</taxon>
        <taxon>Zymoseptoria</taxon>
    </lineage>
</organism>
<dbReference type="AlphaFoldDB" id="A0A1X7RSQ7"/>
<accession>A0A1X7RSQ7</accession>
<name>A0A1X7RSQ7_ZYMT9</name>
<keyword evidence="4" id="KW-1185">Reference proteome</keyword>
<evidence type="ECO:0000313" key="4">
    <source>
        <dbReference type="Proteomes" id="UP000215127"/>
    </source>
</evidence>
<protein>
    <submittedName>
        <fullName evidence="3">Uncharacterized protein</fullName>
    </submittedName>
</protein>
<evidence type="ECO:0000256" key="2">
    <source>
        <dbReference type="SAM" id="SignalP"/>
    </source>
</evidence>
<evidence type="ECO:0000256" key="1">
    <source>
        <dbReference type="SAM" id="MobiDB-lite"/>
    </source>
</evidence>
<feature type="region of interest" description="Disordered" evidence="1">
    <location>
        <begin position="229"/>
        <end position="248"/>
    </location>
</feature>
<feature type="region of interest" description="Disordered" evidence="1">
    <location>
        <begin position="70"/>
        <end position="91"/>
    </location>
</feature>